<dbReference type="AlphaFoldDB" id="A0A3S0JN59"/>
<comment type="caution">
    <text evidence="2">The sequence shown here is derived from an EMBL/GenBank/DDBJ whole genome shotgun (WGS) entry which is preliminary data.</text>
</comment>
<dbReference type="Pfam" id="PF20906">
    <property type="entry name" value="S-Me-THD_C"/>
    <property type="match status" value="1"/>
</dbReference>
<keyword evidence="3" id="KW-1185">Reference proteome</keyword>
<feature type="domain" description="S-Me-THD-like C-terminal" evidence="1">
    <location>
        <begin position="7"/>
        <end position="113"/>
    </location>
</feature>
<protein>
    <submittedName>
        <fullName evidence="2">DUF917 family protein</fullName>
    </submittedName>
</protein>
<dbReference type="Proteomes" id="UP000276349">
    <property type="component" value="Unassembled WGS sequence"/>
</dbReference>
<dbReference type="Gene3D" id="2.40.390.10">
    <property type="entry name" value="CV3147-like"/>
    <property type="match status" value="1"/>
</dbReference>
<dbReference type="RefSeq" id="WP_126294876.1">
    <property type="nucleotide sequence ID" value="NZ_CP155468.1"/>
</dbReference>
<evidence type="ECO:0000313" key="3">
    <source>
        <dbReference type="Proteomes" id="UP000276349"/>
    </source>
</evidence>
<sequence length="128" mass="14880">MENITLFVKGEVIQSEWKDAMGFIEGNIVIESFADKEKYTIWFRNENMYLKKNDELISIAPEIISILHADTGEPILNPYCEIGMKVAVVNFRAPDIWANEGINVFGPTYFGMRNEQFYEIQKKLYTDK</sequence>
<gene>
    <name evidence="2" type="ORF">EKG35_12875</name>
</gene>
<dbReference type="SUPFAM" id="SSF160991">
    <property type="entry name" value="CV3147-like"/>
    <property type="match status" value="1"/>
</dbReference>
<organism evidence="2 3">
    <name type="scientific">Lysinibacillus telephonicus</name>
    <dbReference type="NCBI Taxonomy" id="1714840"/>
    <lineage>
        <taxon>Bacteria</taxon>
        <taxon>Bacillati</taxon>
        <taxon>Bacillota</taxon>
        <taxon>Bacilli</taxon>
        <taxon>Bacillales</taxon>
        <taxon>Bacillaceae</taxon>
        <taxon>Lysinibacillus</taxon>
    </lineage>
</organism>
<dbReference type="OrthoDB" id="7441206at2"/>
<dbReference type="InterPro" id="IPR024071">
    <property type="entry name" value="S-Me-THD_C_sf"/>
</dbReference>
<name>A0A3S0JN59_9BACI</name>
<reference evidence="2 3" key="1">
    <citation type="submission" date="2018-12" db="EMBL/GenBank/DDBJ databases">
        <authorList>
            <person name="Yu L."/>
        </authorList>
    </citation>
    <scope>NUCLEOTIDE SEQUENCE [LARGE SCALE GENOMIC DNA]</scope>
    <source>
        <strain evidence="2 3">S5H2222</strain>
    </source>
</reference>
<proteinExistence type="predicted"/>
<evidence type="ECO:0000259" key="1">
    <source>
        <dbReference type="Pfam" id="PF20906"/>
    </source>
</evidence>
<dbReference type="InterPro" id="IPR048350">
    <property type="entry name" value="S-Me-THD-like_C"/>
</dbReference>
<dbReference type="EMBL" id="RXNR01000037">
    <property type="protein sequence ID" value="RTQ91826.1"/>
    <property type="molecule type" value="Genomic_DNA"/>
</dbReference>
<accession>A0A3S0JN59</accession>
<evidence type="ECO:0000313" key="2">
    <source>
        <dbReference type="EMBL" id="RTQ91826.1"/>
    </source>
</evidence>